<keyword evidence="2" id="KW-1185">Reference proteome</keyword>
<evidence type="ECO:0000313" key="1">
    <source>
        <dbReference type="EMBL" id="KAJ7327488.1"/>
    </source>
</evidence>
<comment type="caution">
    <text evidence="1">The sequence shown here is derived from an EMBL/GenBank/DDBJ whole genome shotgun (WGS) entry which is preliminary data.</text>
</comment>
<protein>
    <submittedName>
        <fullName evidence="1">Uncharacterized protein</fullName>
    </submittedName>
</protein>
<organism evidence="1 2">
    <name type="scientific">Mycena albidolilacea</name>
    <dbReference type="NCBI Taxonomy" id="1033008"/>
    <lineage>
        <taxon>Eukaryota</taxon>
        <taxon>Fungi</taxon>
        <taxon>Dikarya</taxon>
        <taxon>Basidiomycota</taxon>
        <taxon>Agaricomycotina</taxon>
        <taxon>Agaricomycetes</taxon>
        <taxon>Agaricomycetidae</taxon>
        <taxon>Agaricales</taxon>
        <taxon>Marasmiineae</taxon>
        <taxon>Mycenaceae</taxon>
        <taxon>Mycena</taxon>
    </lineage>
</organism>
<name>A0AAD6ZKH9_9AGAR</name>
<proteinExistence type="predicted"/>
<dbReference type="AlphaFoldDB" id="A0AAD6ZKH9"/>
<dbReference type="EMBL" id="JARIHO010000041">
    <property type="protein sequence ID" value="KAJ7327488.1"/>
    <property type="molecule type" value="Genomic_DNA"/>
</dbReference>
<gene>
    <name evidence="1" type="ORF">DFH08DRAFT_816339</name>
</gene>
<sequence length="306" mass="33153">MGAWPILDGSSKEALDSEAECKVVLTVFWQRKEKVKSYQEFLKLRGWKDGSLACSKAIASRCASIGRPPLFRVWLQKRIAPYPITAPTAAAVGWGNAYGWTTGTVWGTDGVWGNGHGWGHNDGWSDTTSDDGPPWDGVTMVPKTRGKKRSFFWTVARLARKQHAGKFTVPDNAAEPRGAFPAAPLSERHGLVPFFLGFFCGFPQDVCENIYTAFQEEKRTNKCLPVLAIGSEASEVTLLVISTSLVGGGRHIDCDWNDAMDILSVDILSGERLSLSQIDAGFIGPNEVTFGGKLGPVGSVRVSGSS</sequence>
<reference evidence="1" key="1">
    <citation type="submission" date="2023-03" db="EMBL/GenBank/DDBJ databases">
        <title>Massive genome expansion in bonnet fungi (Mycena s.s.) driven by repeated elements and novel gene families across ecological guilds.</title>
        <authorList>
            <consortium name="Lawrence Berkeley National Laboratory"/>
            <person name="Harder C.B."/>
            <person name="Miyauchi S."/>
            <person name="Viragh M."/>
            <person name="Kuo A."/>
            <person name="Thoen E."/>
            <person name="Andreopoulos B."/>
            <person name="Lu D."/>
            <person name="Skrede I."/>
            <person name="Drula E."/>
            <person name="Henrissat B."/>
            <person name="Morin E."/>
            <person name="Kohler A."/>
            <person name="Barry K."/>
            <person name="LaButti K."/>
            <person name="Morin E."/>
            <person name="Salamov A."/>
            <person name="Lipzen A."/>
            <person name="Mereny Z."/>
            <person name="Hegedus B."/>
            <person name="Baldrian P."/>
            <person name="Stursova M."/>
            <person name="Weitz H."/>
            <person name="Taylor A."/>
            <person name="Grigoriev I.V."/>
            <person name="Nagy L.G."/>
            <person name="Martin F."/>
            <person name="Kauserud H."/>
        </authorList>
    </citation>
    <scope>NUCLEOTIDE SEQUENCE</scope>
    <source>
        <strain evidence="1">CBHHK002</strain>
    </source>
</reference>
<accession>A0AAD6ZKH9</accession>
<dbReference type="Proteomes" id="UP001218218">
    <property type="component" value="Unassembled WGS sequence"/>
</dbReference>
<evidence type="ECO:0000313" key="2">
    <source>
        <dbReference type="Proteomes" id="UP001218218"/>
    </source>
</evidence>